<gene>
    <name evidence="2" type="ORF">Malapachy_0829</name>
</gene>
<dbReference type="InterPro" id="IPR023213">
    <property type="entry name" value="CAT-like_dom_sf"/>
</dbReference>
<dbReference type="VEuPathDB" id="FungiDB:Malapachy_0829"/>
<comment type="caution">
    <text evidence="2">The sequence shown here is derived from an EMBL/GenBank/DDBJ whole genome shotgun (WGS) entry which is preliminary data.</text>
</comment>
<dbReference type="RefSeq" id="XP_017992602.1">
    <property type="nucleotide sequence ID" value="XM_018135342.1"/>
</dbReference>
<dbReference type="Gene3D" id="3.30.559.30">
    <property type="entry name" value="Nonribosomal peptide synthetase, condensation domain"/>
    <property type="match status" value="1"/>
</dbReference>
<sequence>MTELASELENTLPTTQEDTVASTKEEPAPRKGAWLPFNIDCTSPFSETWGQYQLKPDMVKWHLAKEGRIQGKWVRALWGGELYQERRSSGTGRADDMITAATLNLPSTLPVSKFIEHFKITCMSLRFRHPVLALTIETNIFNIPLLPCYLYDPVASFTDVEQWASRAIFVHSPKTEDEKAQSIGERVECMRNNIGKKPLDVTQCAREWHLVLSDRPEDVHKIGVLTYCSHSIADAHGEMILLRQQVDLIGQLEQAPFPLPTSHALHPSHVEWGKEVERLPVTLIEMLGVSVEAFNLDDAITRLISVYKGNFLRLEQGRSKADPILVDTMHTHIDFSEEESEAIHKVAKVHGWSVTQLVDAARHMAYMEMRRDYIEAWRLLPMKETIHADFLLPVNTRADMVKPYSELEYGFVGNATGGFTTSLPLMDPYFISADKEMSLTEEKPLHELSQVRVLAYVTEQLAMQYRQQVKENVLRATSVTPIVVMGGGFSPLYPWQKEAPEGFSSVGVVDRILPADMSLPGHKEPVHVDDWFVGLTMSQHLASLQFSFHVWTLHNKLQLSVIHTNRMTAERTLKFLEIIRSTLKLFVMAYELKGSPIDTPTTPPTPPPRGPLLFNMLSWWNSWFK</sequence>
<reference evidence="2 3" key="1">
    <citation type="submission" date="2015-07" db="EMBL/GenBank/DDBJ databases">
        <title>Draft Genome Sequence of Malassezia furfur CBS1878 and Malassezia pachydermatis CBS1879.</title>
        <authorList>
            <person name="Triana S."/>
            <person name="Ohm R."/>
            <person name="Gonzalez A."/>
            <person name="DeCock H."/>
            <person name="Restrepo S."/>
            <person name="Celis A."/>
        </authorList>
    </citation>
    <scope>NUCLEOTIDE SEQUENCE [LARGE SCALE GENOMIC DNA]</scope>
    <source>
        <strain evidence="2 3">CBS 1879</strain>
    </source>
</reference>
<evidence type="ECO:0000313" key="2">
    <source>
        <dbReference type="EMBL" id="KOS14970.1"/>
    </source>
</evidence>
<evidence type="ECO:0000256" key="1">
    <source>
        <dbReference type="SAM" id="MobiDB-lite"/>
    </source>
</evidence>
<dbReference type="OrthoDB" id="2548233at2759"/>
<dbReference type="Proteomes" id="UP000037751">
    <property type="component" value="Unassembled WGS sequence"/>
</dbReference>
<dbReference type="EMBL" id="LGAV01000003">
    <property type="protein sequence ID" value="KOS14970.1"/>
    <property type="molecule type" value="Genomic_DNA"/>
</dbReference>
<dbReference type="AlphaFoldDB" id="A0A0M8MW43"/>
<accession>A0A0M8MW43</accession>
<feature type="region of interest" description="Disordered" evidence="1">
    <location>
        <begin position="1"/>
        <end position="31"/>
    </location>
</feature>
<protein>
    <submittedName>
        <fullName evidence="2">Uncharacterized protein</fullName>
    </submittedName>
</protein>
<proteinExistence type="predicted"/>
<dbReference type="Gene3D" id="3.30.559.10">
    <property type="entry name" value="Chloramphenicol acetyltransferase-like domain"/>
    <property type="match status" value="1"/>
</dbReference>
<evidence type="ECO:0000313" key="3">
    <source>
        <dbReference type="Proteomes" id="UP000037751"/>
    </source>
</evidence>
<dbReference type="GeneID" id="28727217"/>
<keyword evidence="3" id="KW-1185">Reference proteome</keyword>
<name>A0A0M8MW43_9BASI</name>
<feature type="compositionally biased region" description="Polar residues" evidence="1">
    <location>
        <begin position="8"/>
        <end position="22"/>
    </location>
</feature>
<organism evidence="2 3">
    <name type="scientific">Malassezia pachydermatis</name>
    <dbReference type="NCBI Taxonomy" id="77020"/>
    <lineage>
        <taxon>Eukaryota</taxon>
        <taxon>Fungi</taxon>
        <taxon>Dikarya</taxon>
        <taxon>Basidiomycota</taxon>
        <taxon>Ustilaginomycotina</taxon>
        <taxon>Malasseziomycetes</taxon>
        <taxon>Malasseziales</taxon>
        <taxon>Malasseziaceae</taxon>
        <taxon>Malassezia</taxon>
    </lineage>
</organism>